<keyword evidence="3" id="KW-1185">Reference proteome</keyword>
<accession>A0A545SL01</accession>
<evidence type="ECO:0000256" key="1">
    <source>
        <dbReference type="SAM" id="MobiDB-lite"/>
    </source>
</evidence>
<gene>
    <name evidence="2" type="ORF">FKG94_28365</name>
</gene>
<feature type="region of interest" description="Disordered" evidence="1">
    <location>
        <begin position="1"/>
        <end position="90"/>
    </location>
</feature>
<reference evidence="2 3" key="1">
    <citation type="submission" date="2019-06" db="EMBL/GenBank/DDBJ databases">
        <title>Whole genome sequence for Cellvibrionaceae sp. R142.</title>
        <authorList>
            <person name="Wang G."/>
        </authorList>
    </citation>
    <scope>NUCLEOTIDE SEQUENCE [LARGE SCALE GENOMIC DNA]</scope>
    <source>
        <strain evidence="2 3">R142</strain>
    </source>
</reference>
<feature type="compositionally biased region" description="Low complexity" evidence="1">
    <location>
        <begin position="631"/>
        <end position="645"/>
    </location>
</feature>
<feature type="region of interest" description="Disordered" evidence="1">
    <location>
        <begin position="535"/>
        <end position="706"/>
    </location>
</feature>
<feature type="non-terminal residue" evidence="2">
    <location>
        <position position="706"/>
    </location>
</feature>
<dbReference type="AlphaFoldDB" id="A0A545SL01"/>
<feature type="compositionally biased region" description="Low complexity" evidence="1">
    <location>
        <begin position="696"/>
        <end position="706"/>
    </location>
</feature>
<organism evidence="2 3">
    <name type="scientific">Exilibacterium tricleocarpae</name>
    <dbReference type="NCBI Taxonomy" id="2591008"/>
    <lineage>
        <taxon>Bacteria</taxon>
        <taxon>Pseudomonadati</taxon>
        <taxon>Pseudomonadota</taxon>
        <taxon>Gammaproteobacteria</taxon>
        <taxon>Cellvibrionales</taxon>
        <taxon>Cellvibrionaceae</taxon>
        <taxon>Exilibacterium</taxon>
    </lineage>
</organism>
<protein>
    <submittedName>
        <fullName evidence="2">Uncharacterized protein</fullName>
    </submittedName>
</protein>
<evidence type="ECO:0000313" key="2">
    <source>
        <dbReference type="EMBL" id="TQV65657.1"/>
    </source>
</evidence>
<feature type="compositionally biased region" description="Low complexity" evidence="1">
    <location>
        <begin position="11"/>
        <end position="20"/>
    </location>
</feature>
<dbReference type="RefSeq" id="WP_142930323.1">
    <property type="nucleotide sequence ID" value="NZ_ML660134.1"/>
</dbReference>
<evidence type="ECO:0000313" key="3">
    <source>
        <dbReference type="Proteomes" id="UP000319732"/>
    </source>
</evidence>
<dbReference type="Proteomes" id="UP000319732">
    <property type="component" value="Unassembled WGS sequence"/>
</dbReference>
<feature type="compositionally biased region" description="Basic and acidic residues" evidence="1">
    <location>
        <begin position="670"/>
        <end position="679"/>
    </location>
</feature>
<feature type="compositionally biased region" description="Polar residues" evidence="1">
    <location>
        <begin position="580"/>
        <end position="599"/>
    </location>
</feature>
<comment type="caution">
    <text evidence="2">The sequence shown here is derived from an EMBL/GenBank/DDBJ whole genome shotgun (WGS) entry which is preliminary data.</text>
</comment>
<name>A0A545SL01_9GAMM</name>
<proteinExistence type="predicted"/>
<feature type="compositionally biased region" description="Polar residues" evidence="1">
    <location>
        <begin position="21"/>
        <end position="42"/>
    </location>
</feature>
<dbReference type="EMBL" id="VHSG01000059">
    <property type="protein sequence ID" value="TQV65657.1"/>
    <property type="molecule type" value="Genomic_DNA"/>
</dbReference>
<sequence>MADRIRNEPNTSSTGSGSSSPAQASTPDPESVAQWQQASENTSQQSSDVDSSDEGFTLSVVSDIQEQEQEALAGPSQEPAASALNNDNEADTEIRMSELLEADRERHLAIMGDLRSVIMDIADGDESVREIAQRLNQSAMRHEEALQEFINREGNDGRTPDNFRYRGRDLMLAGHELEVDTDRSLNMTDFRNQIREARPRGARNANSVELEVYRRQLQNISAYIDIFRGGISLPADIRAEVDDMMHRFEQDVSGPFVRLIELTTERDNSIRQLRSATFNALQHSMRFSTLDMNRAFDLGKWQGRIQDAPQAGDLYQELEMHRGAIQEVRDATAYMGENFGLSDEVYHLALDLANTAEFHRGQASRYTEERTGASGDMYNRIEHHLAEIDNLRNFISNQLELSLSADSSPPDNDAWNLFNIGEFMLRNSDSVDTHLDPNRHLAAIRQMHNYVAFIADNPVAPDNLRREAINILNSERGIQGEIPGRLLAHEQALDAPVNSVQPLPDDFYETTLNLGERINHLQDNFQRHLGGEPYLPVYRADSEDPPPLPPYTRSDLPSYSPPPSYTETESSPLDDAPRSRSGSNEYPESSNQADRSSPTEAPVEPSHRPGPSDTHDIGTSPHAEEGRVSQGDAADTGVDGAGNNNPRIMRVEIDPEITSRGVQQGVLDLNARKSGEKKPGQSGTDPVLPVPPPAYPEALAVPPAYT</sequence>